<dbReference type="PANTHER" id="PTHR46380">
    <property type="entry name" value="CYCLIN-D-BINDING MYB-LIKE TRANSCRIPTION FACTOR 1"/>
    <property type="match status" value="1"/>
</dbReference>
<gene>
    <name evidence="6" type="ORF">A0J61_11897</name>
</gene>
<dbReference type="InterPro" id="IPR017930">
    <property type="entry name" value="Myb_dom"/>
</dbReference>
<keyword evidence="7" id="KW-1185">Reference proteome</keyword>
<accession>A0A1C7LZB2</accession>
<dbReference type="GO" id="GO:0000981">
    <property type="term" value="F:DNA-binding transcription factor activity, RNA polymerase II-specific"/>
    <property type="evidence" value="ECO:0007669"/>
    <property type="project" value="TreeGrafter"/>
</dbReference>
<dbReference type="SMART" id="SM00717">
    <property type="entry name" value="SANT"/>
    <property type="match status" value="2"/>
</dbReference>
<protein>
    <submittedName>
        <fullName evidence="6">Uncharacterized protein</fullName>
    </submittedName>
</protein>
<dbReference type="SUPFAM" id="SSF46689">
    <property type="entry name" value="Homeodomain-like"/>
    <property type="match status" value="1"/>
</dbReference>
<feature type="non-terminal residue" evidence="6">
    <location>
        <position position="172"/>
    </location>
</feature>
<dbReference type="InterPro" id="IPR051651">
    <property type="entry name" value="DMTF1_DNA-bind_reg"/>
</dbReference>
<proteinExistence type="predicted"/>
<comment type="caution">
    <text evidence="6">The sequence shown here is derived from an EMBL/GenBank/DDBJ whole genome shotgun (WGS) entry which is preliminary data.</text>
</comment>
<feature type="domain" description="Myb-like" evidence="4">
    <location>
        <begin position="63"/>
        <end position="113"/>
    </location>
</feature>
<reference evidence="6 7" key="1">
    <citation type="submission" date="2016-03" db="EMBL/GenBank/DDBJ databases">
        <title>Choanephora cucurbitarum.</title>
        <authorList>
            <person name="Min B."/>
            <person name="Park H."/>
            <person name="Park J.-H."/>
            <person name="Shin H.-D."/>
            <person name="Choi I.-G."/>
        </authorList>
    </citation>
    <scope>NUCLEOTIDE SEQUENCE [LARGE SCALE GENOMIC DNA]</scope>
    <source>
        <strain evidence="6 7">KUS-F28377</strain>
    </source>
</reference>
<evidence type="ECO:0000259" key="5">
    <source>
        <dbReference type="PROSITE" id="PS51294"/>
    </source>
</evidence>
<dbReference type="GO" id="GO:0005634">
    <property type="term" value="C:nucleus"/>
    <property type="evidence" value="ECO:0007669"/>
    <property type="project" value="UniProtKB-SubCell"/>
</dbReference>
<sequence>MLLISRFQLPQAFKFSFQHKGIVSPIGLLQTSFRSLSTATQKVNKVNEIEELRRKAFEVQKSAAVRSRCPWTKEESEKLLRLVNVYGQRWTLISSKFVNRSPTAVLNRYTLLKDQLERGPWSKKELDKLRLLGRGRTFQEIDDWDTIQAGLPHHRPIFIIKQKYKNALDPQH</sequence>
<dbReference type="InterPro" id="IPR001005">
    <property type="entry name" value="SANT/Myb"/>
</dbReference>
<name>A0A1C7LZB2_9FUNG</name>
<dbReference type="InParanoid" id="A0A1C7LZB2"/>
<dbReference type="PROSITE" id="PS51294">
    <property type="entry name" value="HTH_MYB"/>
    <property type="match status" value="1"/>
</dbReference>
<organism evidence="6 7">
    <name type="scientific">Choanephora cucurbitarum</name>
    <dbReference type="NCBI Taxonomy" id="101091"/>
    <lineage>
        <taxon>Eukaryota</taxon>
        <taxon>Fungi</taxon>
        <taxon>Fungi incertae sedis</taxon>
        <taxon>Mucoromycota</taxon>
        <taxon>Mucoromycotina</taxon>
        <taxon>Mucoromycetes</taxon>
        <taxon>Mucorales</taxon>
        <taxon>Mucorineae</taxon>
        <taxon>Choanephoraceae</taxon>
        <taxon>Choanephoroideae</taxon>
        <taxon>Choanephora</taxon>
    </lineage>
</organism>
<evidence type="ECO:0000256" key="1">
    <source>
        <dbReference type="ARBA" id="ARBA00004123"/>
    </source>
</evidence>
<dbReference type="AlphaFoldDB" id="A0A1C7LZB2"/>
<dbReference type="InterPro" id="IPR009057">
    <property type="entry name" value="Homeodomain-like_sf"/>
</dbReference>
<evidence type="ECO:0000256" key="3">
    <source>
        <dbReference type="ARBA" id="ARBA00023242"/>
    </source>
</evidence>
<dbReference type="Proteomes" id="UP000093000">
    <property type="component" value="Unassembled WGS sequence"/>
</dbReference>
<dbReference type="PANTHER" id="PTHR46380:SF2">
    <property type="entry name" value="CYCLIN-D-BINDING MYB-LIKE TRANSCRIPTION FACTOR 1"/>
    <property type="match status" value="1"/>
</dbReference>
<dbReference type="PROSITE" id="PS50090">
    <property type="entry name" value="MYB_LIKE"/>
    <property type="match status" value="1"/>
</dbReference>
<evidence type="ECO:0000256" key="2">
    <source>
        <dbReference type="ARBA" id="ARBA00023125"/>
    </source>
</evidence>
<feature type="domain" description="HTH myb-type" evidence="5">
    <location>
        <begin position="68"/>
        <end position="117"/>
    </location>
</feature>
<comment type="subcellular location">
    <subcellularLocation>
        <location evidence="1">Nucleus</location>
    </subcellularLocation>
</comment>
<evidence type="ECO:0000259" key="4">
    <source>
        <dbReference type="PROSITE" id="PS50090"/>
    </source>
</evidence>
<dbReference type="CDD" id="cd00167">
    <property type="entry name" value="SANT"/>
    <property type="match status" value="1"/>
</dbReference>
<dbReference type="OrthoDB" id="2143914at2759"/>
<keyword evidence="3" id="KW-0539">Nucleus</keyword>
<dbReference type="Gene3D" id="1.10.10.60">
    <property type="entry name" value="Homeodomain-like"/>
    <property type="match status" value="1"/>
</dbReference>
<evidence type="ECO:0000313" key="6">
    <source>
        <dbReference type="EMBL" id="OBZ70002.1"/>
    </source>
</evidence>
<dbReference type="Pfam" id="PF13921">
    <property type="entry name" value="Myb_DNA-bind_6"/>
    <property type="match status" value="1"/>
</dbReference>
<keyword evidence="2" id="KW-0238">DNA-binding</keyword>
<dbReference type="GO" id="GO:0000978">
    <property type="term" value="F:RNA polymerase II cis-regulatory region sequence-specific DNA binding"/>
    <property type="evidence" value="ECO:0007669"/>
    <property type="project" value="TreeGrafter"/>
</dbReference>
<dbReference type="STRING" id="101091.A0A1C7LZB2"/>
<evidence type="ECO:0000313" key="7">
    <source>
        <dbReference type="Proteomes" id="UP000093000"/>
    </source>
</evidence>
<dbReference type="EMBL" id="LUGH01002657">
    <property type="protein sequence ID" value="OBZ70002.1"/>
    <property type="molecule type" value="Genomic_DNA"/>
</dbReference>